<feature type="region of interest" description="Disordered" evidence="5">
    <location>
        <begin position="394"/>
        <end position="418"/>
    </location>
</feature>
<feature type="domain" description="GATA-type" evidence="7">
    <location>
        <begin position="415"/>
        <end position="448"/>
    </location>
</feature>
<dbReference type="GO" id="GO:0006355">
    <property type="term" value="P:regulation of DNA-templated transcription"/>
    <property type="evidence" value="ECO:0007669"/>
    <property type="project" value="InterPro"/>
</dbReference>
<evidence type="ECO:0000259" key="7">
    <source>
        <dbReference type="PROSITE" id="PS50114"/>
    </source>
</evidence>
<dbReference type="GO" id="GO:0008270">
    <property type="term" value="F:zinc ion binding"/>
    <property type="evidence" value="ECO:0007669"/>
    <property type="project" value="UniProtKB-KW"/>
</dbReference>
<dbReference type="PANTHER" id="PTHR45658:SF18">
    <property type="entry name" value="PROTEIN GAT2"/>
    <property type="match status" value="1"/>
</dbReference>
<feature type="transmembrane region" description="Helical" evidence="6">
    <location>
        <begin position="1584"/>
        <end position="1605"/>
    </location>
</feature>
<feature type="transmembrane region" description="Helical" evidence="6">
    <location>
        <begin position="1173"/>
        <end position="1191"/>
    </location>
</feature>
<dbReference type="InterPro" id="IPR051140">
    <property type="entry name" value="GATA_TF"/>
</dbReference>
<feature type="transmembrane region" description="Helical" evidence="6">
    <location>
        <begin position="1788"/>
        <end position="1805"/>
    </location>
</feature>
<dbReference type="OrthoDB" id="441172at2759"/>
<sequence length="1925" mass="208744">MDGRSAVLQATLTQSRYSWTHTAFGRFFPEPAARGPGGKKYASEVTLAGVCTVCIGPHIFLDTKFYTVFNPTPPAPPSGPASSANSAANAGATTPTRQDEYPHSPSPTPPVVLGGSPAPERVIELIMARTANMAAEAAAAGTVPETVAPTHKDITCAKSTANDSTMAAGTSPADTSTTKPKTESMEKTISSSPNIPTASPSGAKSRIPPLRPQRPKHQVAFEFKENPGLRWLFPHESSLELTSADDQESAKISASFYLPTLEEPRTSGMMFGQGSGALVPGPGQATTMVILQATTGLWTGLQHSINDPAATYRFMMDKMKSIQPRCYVQYNLPIDYPDEQLHPMGLKKLPDHKVVTLTSLQPSKRQPEAMIEQGVGGVTKVKRSKAGHDELLVSNAKGGATSKKSPASGNSPTTASGQKRCTYCDCTTTPMWRRGPNGPRTLCNACGVKWSQGKIFVDSERSASPSNSVSTSKSASVSTPVSTSTSIPTAPTTVHSAVATTTTAPLLVPGPASLTTTADAAAQMSKDVFGDEGEDYSGQFLTHMDDVKMTLTKRGLSNAMGGDFTNGSRLAEGDKTLSVKKRGVSKASSADSTGPKMVPIHQIGETAKQGGGKAGVSIRREKESDKDKLKEKTKARDKEHITTPTSGKSETTSPSSLSASSSQDASANNSNAPSPTSSTPTAVSPLPETGNKSAAALSKSAAPRASTSMKVSAAKATTATVKTTKQKGVPGKVNVATTKPAIPVSTGAKISLLAAMVNNAPRYQVSHPPATASTGASLADEGLALYPAKNLYTNNTATFPLHFPTISIAFGPSNAYYMYPNCAVVLFENHFQIKLIDNGERTDIDVRKEEIEETAFQVVDVGDGESMIVMKTLLRQHLTRFNKELLNPNKNETHIVFRFRERLDGGGPPVKPLLEQWLTTEIPVAVPPLSKAGPSAATNHYTTPASQRLTLWLKAQNEADHLVETMAAQGQCLIEGLRPCRRRERARKRQLQQQRNLHQEQHRTHTREDSEGGRPLNGAGIAYEDEGSVDGTTWSQTQRHRIKRSRAQDPEDIMVHRTGTIKGRSSVGEGTTIGSDSTGKATNDRMREEEKTEERLWEFMVGWGLVGCIFIGIALIMGACLYLVTKDNGSLSESSPWTFDTEDDGDGENNLMDSIVVHIMKIVLSIKDYGDQLMEFGIFVLVVGINGFVLVRQGVFGRQRLYENNIMEGEAMVVESYKEQEPDEEQMIDILSEPRIDHSLCQEDKEDKEDTLGATNGQDAIGVDDFSSIGSNASAPRSNFYGTNNNNNVRLSTTEIHPANSKDQSEEDDKSPDFRTTSFLAWFNYLQVGILVIEFLQLFSFPLQELMEFYKQVEKTSVLYQSTKTVLDVFGSATSPSVDTTNAQVPPRFSFQNDTLLFGNKTIITFSRGNKTTIEGDQGTSPKALVTQDLVVNTESIADKQADIINQLQDISLLTNSTGRVQEWIKNATETVGKAADHVAPLVSNMTALLENSTISDLALKGLDDVRDHVINTAAVAGLTALQGVMPQDNDHKNPLSVPLPKNKPLVGLSSSSTTKEEPSDGDIVIQVVNSLGLQPSINTHDWYLLRFWSCFVVVIVGWVVALSIHGWNRRCRRLRQKGQPHWPAISVGWVSCFIPVVSVLYLPILSTFLSSASCQSQAIHAYARERLQQQEELTKHGGLGDRPTADILMTVLQTLLDPGSSSIIHSRSASSLLCTGPNIQPSIYLGASLIAYTLSYVLFMVFLTSFERAPAKGEICFRPNGVAALKNLSLLLAMDFLLIQSPTQRRFRGLVSMAIMLVMACYTIRMKPCYWDKINYWRTFSFSCVLYASLLVALLCPSLVPDKVTDNRVGGRWVMTPQLKMGHDWSIGGGPKSRSMGNCQECSCTASEALRAVQVQKGSRRVAGPLAFPVHILLLRHYHRWDVE</sequence>
<keyword evidence="1" id="KW-0479">Metal-binding</keyword>
<dbReference type="InterPro" id="IPR013088">
    <property type="entry name" value="Znf_NHR/GATA"/>
</dbReference>
<proteinExistence type="predicted"/>
<keyword evidence="2 4" id="KW-0863">Zinc-finger</keyword>
<evidence type="ECO:0000256" key="4">
    <source>
        <dbReference type="PROSITE-ProRule" id="PRU00094"/>
    </source>
</evidence>
<organism evidence="8 9">
    <name type="scientific">Mortierella polycephala</name>
    <dbReference type="NCBI Taxonomy" id="41804"/>
    <lineage>
        <taxon>Eukaryota</taxon>
        <taxon>Fungi</taxon>
        <taxon>Fungi incertae sedis</taxon>
        <taxon>Mucoromycota</taxon>
        <taxon>Mortierellomycotina</taxon>
        <taxon>Mortierellomycetes</taxon>
        <taxon>Mortierellales</taxon>
        <taxon>Mortierellaceae</taxon>
        <taxon>Mortierella</taxon>
    </lineage>
</organism>
<feature type="compositionally biased region" description="Low complexity" evidence="5">
    <location>
        <begin position="693"/>
        <end position="711"/>
    </location>
</feature>
<feature type="compositionally biased region" description="Polar residues" evidence="5">
    <location>
        <begin position="187"/>
        <end position="202"/>
    </location>
</feature>
<dbReference type="Gene3D" id="3.30.50.10">
    <property type="entry name" value="Erythroid Transcription Factor GATA-1, subunit A"/>
    <property type="match status" value="1"/>
</dbReference>
<feature type="compositionally biased region" description="Basic and acidic residues" evidence="5">
    <location>
        <begin position="618"/>
        <end position="641"/>
    </location>
</feature>
<feature type="region of interest" description="Disordered" evidence="5">
    <location>
        <begin position="1530"/>
        <end position="1559"/>
    </location>
</feature>
<feature type="compositionally biased region" description="Polar residues" evidence="5">
    <location>
        <begin position="1068"/>
        <end position="1081"/>
    </location>
</feature>
<dbReference type="SMART" id="SM00401">
    <property type="entry name" value="ZnF_GATA"/>
    <property type="match status" value="1"/>
</dbReference>
<feature type="compositionally biased region" description="Low complexity" evidence="5">
    <location>
        <begin position="80"/>
        <end position="96"/>
    </location>
</feature>
<feature type="transmembrane region" description="Helical" evidence="6">
    <location>
        <begin position="1724"/>
        <end position="1744"/>
    </location>
</feature>
<feature type="region of interest" description="Disordered" evidence="5">
    <location>
        <begin position="75"/>
        <end position="116"/>
    </location>
</feature>
<accession>A0A9P6PPP0</accession>
<dbReference type="EMBL" id="JAAAJA010000599">
    <property type="protein sequence ID" value="KAG0251375.1"/>
    <property type="molecule type" value="Genomic_DNA"/>
</dbReference>
<keyword evidence="3" id="KW-0862">Zinc</keyword>
<protein>
    <submittedName>
        <fullName evidence="8">GATA-binding factor 2</fullName>
    </submittedName>
</protein>
<feature type="region of interest" description="Disordered" evidence="5">
    <location>
        <begin position="459"/>
        <end position="489"/>
    </location>
</feature>
<evidence type="ECO:0000256" key="5">
    <source>
        <dbReference type="SAM" id="MobiDB-lite"/>
    </source>
</evidence>
<evidence type="ECO:0000256" key="2">
    <source>
        <dbReference type="ARBA" id="ARBA00022771"/>
    </source>
</evidence>
<evidence type="ECO:0000313" key="8">
    <source>
        <dbReference type="EMBL" id="KAG0251375.1"/>
    </source>
</evidence>
<name>A0A9P6PPP0_9FUNG</name>
<evidence type="ECO:0000256" key="1">
    <source>
        <dbReference type="ARBA" id="ARBA00022723"/>
    </source>
</evidence>
<feature type="compositionally biased region" description="Low complexity" evidence="5">
    <location>
        <begin position="462"/>
        <end position="489"/>
    </location>
</feature>
<dbReference type="PROSITE" id="PS50114">
    <property type="entry name" value="GATA_ZN_FINGER_2"/>
    <property type="match status" value="1"/>
</dbReference>
<gene>
    <name evidence="8" type="primary">GATA2</name>
    <name evidence="8" type="ORF">BG011_007642</name>
</gene>
<feature type="region of interest" description="Disordered" evidence="5">
    <location>
        <begin position="575"/>
        <end position="711"/>
    </location>
</feature>
<dbReference type="GO" id="GO:0043565">
    <property type="term" value="F:sequence-specific DNA binding"/>
    <property type="evidence" value="ECO:0007669"/>
    <property type="project" value="InterPro"/>
</dbReference>
<dbReference type="PANTHER" id="PTHR45658">
    <property type="entry name" value="GATA TRANSCRIPTION FACTOR"/>
    <property type="match status" value="1"/>
</dbReference>
<feature type="region of interest" description="Disordered" evidence="5">
    <location>
        <begin position="163"/>
        <end position="212"/>
    </location>
</feature>
<feature type="region of interest" description="Disordered" evidence="5">
    <location>
        <begin position="984"/>
        <end position="1089"/>
    </location>
</feature>
<dbReference type="Proteomes" id="UP000726737">
    <property type="component" value="Unassembled WGS sequence"/>
</dbReference>
<feature type="compositionally biased region" description="Basic and acidic residues" evidence="5">
    <location>
        <begin position="1046"/>
        <end position="1055"/>
    </location>
</feature>
<dbReference type="Pfam" id="PF00320">
    <property type="entry name" value="GATA"/>
    <property type="match status" value="1"/>
</dbReference>
<feature type="compositionally biased region" description="Basic and acidic residues" evidence="5">
    <location>
        <begin position="997"/>
        <end position="1012"/>
    </location>
</feature>
<keyword evidence="6" id="KW-1133">Transmembrane helix</keyword>
<keyword evidence="6" id="KW-0812">Transmembrane</keyword>
<keyword evidence="9" id="KW-1185">Reference proteome</keyword>
<reference evidence="8" key="1">
    <citation type="journal article" date="2020" name="Fungal Divers.">
        <title>Resolving the Mortierellaceae phylogeny through synthesis of multi-gene phylogenetics and phylogenomics.</title>
        <authorList>
            <person name="Vandepol N."/>
            <person name="Liber J."/>
            <person name="Desiro A."/>
            <person name="Na H."/>
            <person name="Kennedy M."/>
            <person name="Barry K."/>
            <person name="Grigoriev I.V."/>
            <person name="Miller A.N."/>
            <person name="O'Donnell K."/>
            <person name="Stajich J.E."/>
            <person name="Bonito G."/>
        </authorList>
    </citation>
    <scope>NUCLEOTIDE SEQUENCE</scope>
    <source>
        <strain evidence="8">KOD948</strain>
    </source>
</reference>
<evidence type="ECO:0000256" key="6">
    <source>
        <dbReference type="SAM" id="Phobius"/>
    </source>
</evidence>
<dbReference type="SUPFAM" id="SSF57716">
    <property type="entry name" value="Glucocorticoid receptor-like (DNA-binding domain)"/>
    <property type="match status" value="1"/>
</dbReference>
<comment type="caution">
    <text evidence="8">The sequence shown here is derived from an EMBL/GenBank/DDBJ whole genome shotgun (WGS) entry which is preliminary data.</text>
</comment>
<evidence type="ECO:0000256" key="3">
    <source>
        <dbReference type="ARBA" id="ARBA00022833"/>
    </source>
</evidence>
<feature type="compositionally biased region" description="Polar residues" evidence="5">
    <location>
        <begin position="163"/>
        <end position="179"/>
    </location>
</feature>
<dbReference type="InterPro" id="IPR000679">
    <property type="entry name" value="Znf_GATA"/>
</dbReference>
<feature type="transmembrane region" description="Helical" evidence="6">
    <location>
        <begin position="1625"/>
        <end position="1645"/>
    </location>
</feature>
<feature type="transmembrane region" description="Helical" evidence="6">
    <location>
        <begin position="1817"/>
        <end position="1841"/>
    </location>
</feature>
<keyword evidence="6" id="KW-0472">Membrane</keyword>
<feature type="transmembrane region" description="Helical" evidence="6">
    <location>
        <begin position="1096"/>
        <end position="1124"/>
    </location>
</feature>
<feature type="compositionally biased region" description="Low complexity" evidence="5">
    <location>
        <begin position="642"/>
        <end position="685"/>
    </location>
</feature>
<evidence type="ECO:0000313" key="9">
    <source>
        <dbReference type="Proteomes" id="UP000726737"/>
    </source>
</evidence>
<dbReference type="CDD" id="cd00202">
    <property type="entry name" value="ZnF_GATA"/>
    <property type="match status" value="1"/>
</dbReference>
<feature type="compositionally biased region" description="Polar residues" evidence="5">
    <location>
        <begin position="402"/>
        <end position="418"/>
    </location>
</feature>